<evidence type="ECO:0000256" key="3">
    <source>
        <dbReference type="ARBA" id="ARBA00022475"/>
    </source>
</evidence>
<evidence type="ECO:0000313" key="10">
    <source>
        <dbReference type="Proteomes" id="UP000236394"/>
    </source>
</evidence>
<feature type="transmembrane region" description="Helical" evidence="7">
    <location>
        <begin position="120"/>
        <end position="151"/>
    </location>
</feature>
<evidence type="ECO:0000259" key="8">
    <source>
        <dbReference type="Pfam" id="PF02308"/>
    </source>
</evidence>
<accession>A0A2J8B1W7</accession>
<feature type="transmembrane region" description="Helical" evidence="7">
    <location>
        <begin position="89"/>
        <end position="108"/>
    </location>
</feature>
<keyword evidence="6 7" id="KW-0472">Membrane</keyword>
<keyword evidence="5 7" id="KW-1133">Transmembrane helix</keyword>
<comment type="subcellular location">
    <subcellularLocation>
        <location evidence="1">Cell membrane</location>
        <topology evidence="1">Multi-pass membrane protein</topology>
    </subcellularLocation>
</comment>
<evidence type="ECO:0000256" key="5">
    <source>
        <dbReference type="ARBA" id="ARBA00022989"/>
    </source>
</evidence>
<keyword evidence="3" id="KW-1003">Cell membrane</keyword>
<gene>
    <name evidence="9" type="ORF">B7R76_04170</name>
</gene>
<protein>
    <submittedName>
        <fullName evidence="9">Mg2+ transporter-C family protein</fullName>
    </submittedName>
</protein>
<keyword evidence="4 7" id="KW-0812">Transmembrane</keyword>
<feature type="transmembrane region" description="Helical" evidence="7">
    <location>
        <begin position="14"/>
        <end position="34"/>
    </location>
</feature>
<dbReference type="PANTHER" id="PTHR33778">
    <property type="entry name" value="PROTEIN MGTC"/>
    <property type="match status" value="1"/>
</dbReference>
<dbReference type="EMBL" id="NBZD01000002">
    <property type="protein sequence ID" value="PNH18759.1"/>
    <property type="molecule type" value="Genomic_DNA"/>
</dbReference>
<organism evidence="9 10">
    <name type="scientific">Mageeibacillus indolicus</name>
    <dbReference type="NCBI Taxonomy" id="884684"/>
    <lineage>
        <taxon>Bacteria</taxon>
        <taxon>Bacillati</taxon>
        <taxon>Bacillota</taxon>
        <taxon>Clostridia</taxon>
        <taxon>Eubacteriales</taxon>
        <taxon>Oscillospiraceae</taxon>
        <taxon>Mageeibacillus</taxon>
    </lineage>
</organism>
<dbReference type="InterPro" id="IPR003416">
    <property type="entry name" value="MgtC/SapB/SrpB/YhiD_fam"/>
</dbReference>
<feature type="transmembrane region" description="Helical" evidence="7">
    <location>
        <begin position="46"/>
        <end position="65"/>
    </location>
</feature>
<dbReference type="InterPro" id="IPR049177">
    <property type="entry name" value="MgtC_SapB_SrpB_YhiD_N"/>
</dbReference>
<evidence type="ECO:0000256" key="7">
    <source>
        <dbReference type="SAM" id="Phobius"/>
    </source>
</evidence>
<name>A0A2J8B1W7_9FIRM</name>
<dbReference type="RefSeq" id="WP_102892448.1">
    <property type="nucleotide sequence ID" value="NZ_NBZD01000002.1"/>
</dbReference>
<dbReference type="AlphaFoldDB" id="A0A2J8B1W7"/>
<feature type="domain" description="MgtC/SapB/SrpB/YhiD N-terminal" evidence="8">
    <location>
        <begin position="23"/>
        <end position="159"/>
    </location>
</feature>
<dbReference type="PRINTS" id="PR01837">
    <property type="entry name" value="MGTCSAPBPROT"/>
</dbReference>
<evidence type="ECO:0000256" key="4">
    <source>
        <dbReference type="ARBA" id="ARBA00022692"/>
    </source>
</evidence>
<dbReference type="PANTHER" id="PTHR33778:SF1">
    <property type="entry name" value="MAGNESIUM TRANSPORTER YHID-RELATED"/>
    <property type="match status" value="1"/>
</dbReference>
<evidence type="ECO:0000256" key="6">
    <source>
        <dbReference type="ARBA" id="ARBA00023136"/>
    </source>
</evidence>
<dbReference type="Pfam" id="PF02308">
    <property type="entry name" value="MgtC"/>
    <property type="match status" value="1"/>
</dbReference>
<evidence type="ECO:0000256" key="2">
    <source>
        <dbReference type="ARBA" id="ARBA00009298"/>
    </source>
</evidence>
<proteinExistence type="inferred from homology"/>
<sequence>MIIVLHIFDGLRTLTFQSLIIRLILAMLFGGFIGLERGRKQQPAGFRTYMLVCLGAALTILLPLYSAEMIQRHWQAIAHLTLKNDVSRFGAQAVGGIGFLGAGTILITGRQQVKGLTTAAGLWASACMGLAIGAGFYEAVILAFILIFFAVKILPPLETMIVEKARFINIYVEVAEIGNMGEVINTIKAQHADILDLDIERKPKDKNFNPNAVLALRLPQHQQHTKILTRLAELDCVRTVEEI</sequence>
<evidence type="ECO:0000256" key="1">
    <source>
        <dbReference type="ARBA" id="ARBA00004651"/>
    </source>
</evidence>
<evidence type="ECO:0000313" key="9">
    <source>
        <dbReference type="EMBL" id="PNH18759.1"/>
    </source>
</evidence>
<comment type="similarity">
    <text evidence="2">Belongs to the MgtC/SapB family.</text>
</comment>
<comment type="caution">
    <text evidence="9">The sequence shown here is derived from an EMBL/GenBank/DDBJ whole genome shotgun (WGS) entry which is preliminary data.</text>
</comment>
<reference evidence="10" key="1">
    <citation type="submission" date="2017-04" db="EMBL/GenBank/DDBJ databases">
        <authorList>
            <person name="Bumgarner R.E."/>
            <person name="Fredricks D.N."/>
            <person name="Srinivasan S."/>
        </authorList>
    </citation>
    <scope>NUCLEOTIDE SEQUENCE [LARGE SCALE GENOMIC DNA]</scope>
    <source>
        <strain evidence="10">KA00405</strain>
    </source>
</reference>
<dbReference type="GO" id="GO:0005886">
    <property type="term" value="C:plasma membrane"/>
    <property type="evidence" value="ECO:0007669"/>
    <property type="project" value="UniProtKB-SubCell"/>
</dbReference>
<dbReference type="Proteomes" id="UP000236394">
    <property type="component" value="Unassembled WGS sequence"/>
</dbReference>